<dbReference type="Gene3D" id="3.40.50.1240">
    <property type="entry name" value="Phosphoglycerate mutase-like"/>
    <property type="match status" value="1"/>
</dbReference>
<dbReference type="InterPro" id="IPR029033">
    <property type="entry name" value="His_PPase_superfam"/>
</dbReference>
<dbReference type="RefSeq" id="WP_377934600.1">
    <property type="nucleotide sequence ID" value="NZ_JBHUMF010000019.1"/>
</dbReference>
<gene>
    <name evidence="1" type="ORF">ACFSUL_08805</name>
</gene>
<evidence type="ECO:0000313" key="1">
    <source>
        <dbReference type="EMBL" id="MFD2680847.1"/>
    </source>
</evidence>
<dbReference type="PANTHER" id="PTHR48100">
    <property type="entry name" value="BROAD-SPECIFICITY PHOSPHATASE YOR283W-RELATED"/>
    <property type="match status" value="1"/>
</dbReference>
<protein>
    <submittedName>
        <fullName evidence="1">Histidine phosphatase family protein</fullName>
    </submittedName>
</protein>
<keyword evidence="2" id="KW-1185">Reference proteome</keyword>
<dbReference type="CDD" id="cd07040">
    <property type="entry name" value="HP"/>
    <property type="match status" value="1"/>
</dbReference>
<reference evidence="2" key="1">
    <citation type="journal article" date="2019" name="Int. J. Syst. Evol. Microbiol.">
        <title>The Global Catalogue of Microorganisms (GCM) 10K type strain sequencing project: providing services to taxonomists for standard genome sequencing and annotation.</title>
        <authorList>
            <consortium name="The Broad Institute Genomics Platform"/>
            <consortium name="The Broad Institute Genome Sequencing Center for Infectious Disease"/>
            <person name="Wu L."/>
            <person name="Ma J."/>
        </authorList>
    </citation>
    <scope>NUCLEOTIDE SEQUENCE [LARGE SCALE GENOMIC DNA]</scope>
    <source>
        <strain evidence="2">KCTC 3913</strain>
    </source>
</reference>
<dbReference type="EMBL" id="JBHUMF010000019">
    <property type="protein sequence ID" value="MFD2680847.1"/>
    <property type="molecule type" value="Genomic_DNA"/>
</dbReference>
<organism evidence="1 2">
    <name type="scientific">Bacillus seohaeanensis</name>
    <dbReference type="NCBI Taxonomy" id="284580"/>
    <lineage>
        <taxon>Bacteria</taxon>
        <taxon>Bacillati</taxon>
        <taxon>Bacillota</taxon>
        <taxon>Bacilli</taxon>
        <taxon>Bacillales</taxon>
        <taxon>Bacillaceae</taxon>
        <taxon>Bacillus</taxon>
    </lineage>
</organism>
<dbReference type="InterPro" id="IPR050275">
    <property type="entry name" value="PGM_Phosphatase"/>
</dbReference>
<dbReference type="InterPro" id="IPR013078">
    <property type="entry name" value="His_Pase_superF_clade-1"/>
</dbReference>
<evidence type="ECO:0000313" key="2">
    <source>
        <dbReference type="Proteomes" id="UP001597506"/>
    </source>
</evidence>
<dbReference type="Pfam" id="PF00300">
    <property type="entry name" value="His_Phos_1"/>
    <property type="match status" value="1"/>
</dbReference>
<dbReference type="PANTHER" id="PTHR48100:SF1">
    <property type="entry name" value="HISTIDINE PHOSPHATASE FAMILY PROTEIN-RELATED"/>
    <property type="match status" value="1"/>
</dbReference>
<dbReference type="Proteomes" id="UP001597506">
    <property type="component" value="Unassembled WGS sequence"/>
</dbReference>
<dbReference type="SUPFAM" id="SSF53254">
    <property type="entry name" value="Phosphoglycerate mutase-like"/>
    <property type="match status" value="1"/>
</dbReference>
<proteinExistence type="predicted"/>
<accession>A0ABW5RQ89</accession>
<dbReference type="SMART" id="SM00855">
    <property type="entry name" value="PGAM"/>
    <property type="match status" value="1"/>
</dbReference>
<name>A0ABW5RQ89_9BACI</name>
<comment type="caution">
    <text evidence="1">The sequence shown here is derived from an EMBL/GenBank/DDBJ whole genome shotgun (WGS) entry which is preliminary data.</text>
</comment>
<sequence>MELVFIRHGQGYHTLNLPESLQLRDSPLTDQGIKQAISLRETFPLTNKDIIVISPIRRTLQTAFIWSKGMECKKIVNPLVSPRMFPQKTKWSTLPCDKMMDSKLIEKEFPDFTLEGNWSTELWSEGINTISEEGFSILGEKFIEWCKQQNTETIYIVSHDGTITSYRQLLSGQRLSRKDFPEETGWIKIKI</sequence>